<sequence>MEHNTLADDLLSEIQGESLQSLLTSLQDEVTPLGATGIPTLDAQLTFRNPRKTSQSPLNRGDVLEIQASASSGKSYLTYLLVIACILPQTYRSLSFPGWDKSAVVYDTEGTFDISRLHHVLRTRIHQILQSFDLSELPEPIDECVETIARQCLPRLFVCRPTSTFQLATSILHFPDMHAENELFQKSEVALLVVDSLSSFYWNDRFTMEQFRGQKSGASPVSNPLKYVLDALQHVRNTINPVMVLTNWGLNPLNKPSPDTGTLPSPFYKQHLHLLPSLFAQDASEHGQMQSNIPSMACDTPISNVGELMPPEAQPRPAETFDPESRLAITHHITLQSSFPSVLNSDAIDRALEHWEDASHVPGKCEVQGYVKTPGVSVIGRFSFTTQG</sequence>
<evidence type="ECO:0008006" key="3">
    <source>
        <dbReference type="Google" id="ProtNLM"/>
    </source>
</evidence>
<protein>
    <recommendedName>
        <fullName evidence="3">DNA recombination and repair protein Rad51-like C-terminal domain-containing protein</fullName>
    </recommendedName>
</protein>
<dbReference type="PANTHER" id="PTHR46644:SF2">
    <property type="entry name" value="DNA REPAIR PROTEIN XRCC2"/>
    <property type="match status" value="1"/>
</dbReference>
<dbReference type="Proteomes" id="UP001497453">
    <property type="component" value="Chromosome 1"/>
</dbReference>
<dbReference type="Gene3D" id="3.40.50.300">
    <property type="entry name" value="P-loop containing nucleotide triphosphate hydrolases"/>
    <property type="match status" value="1"/>
</dbReference>
<dbReference type="PANTHER" id="PTHR46644">
    <property type="entry name" value="DNA REPAIR PROTEIN XRCC2"/>
    <property type="match status" value="1"/>
</dbReference>
<reference evidence="2" key="1">
    <citation type="submission" date="2024-04" db="EMBL/GenBank/DDBJ databases">
        <authorList>
            <person name="Shaw F."/>
            <person name="Minotto A."/>
        </authorList>
    </citation>
    <scope>NUCLEOTIDE SEQUENCE [LARGE SCALE GENOMIC DNA]</scope>
</reference>
<keyword evidence="2" id="KW-1185">Reference proteome</keyword>
<dbReference type="InterPro" id="IPR027417">
    <property type="entry name" value="P-loop_NTPase"/>
</dbReference>
<dbReference type="SUPFAM" id="SSF52540">
    <property type="entry name" value="P-loop containing nucleoside triphosphate hydrolases"/>
    <property type="match status" value="1"/>
</dbReference>
<gene>
    <name evidence="1" type="ORF">GFSPODELE1_LOCUS718</name>
</gene>
<name>A0ABP1CI33_9APHY</name>
<proteinExistence type="predicted"/>
<dbReference type="InterPro" id="IPR030547">
    <property type="entry name" value="XRCC2"/>
</dbReference>
<evidence type="ECO:0000313" key="1">
    <source>
        <dbReference type="EMBL" id="CAL1695366.1"/>
    </source>
</evidence>
<dbReference type="CDD" id="cd19490">
    <property type="entry name" value="XRCC2"/>
    <property type="match status" value="1"/>
</dbReference>
<evidence type="ECO:0000313" key="2">
    <source>
        <dbReference type="Proteomes" id="UP001497453"/>
    </source>
</evidence>
<organism evidence="1 2">
    <name type="scientific">Somion occarium</name>
    <dbReference type="NCBI Taxonomy" id="3059160"/>
    <lineage>
        <taxon>Eukaryota</taxon>
        <taxon>Fungi</taxon>
        <taxon>Dikarya</taxon>
        <taxon>Basidiomycota</taxon>
        <taxon>Agaricomycotina</taxon>
        <taxon>Agaricomycetes</taxon>
        <taxon>Polyporales</taxon>
        <taxon>Cerrenaceae</taxon>
        <taxon>Somion</taxon>
    </lineage>
</organism>
<accession>A0ABP1CI33</accession>
<dbReference type="EMBL" id="OZ037944">
    <property type="protein sequence ID" value="CAL1695366.1"/>
    <property type="molecule type" value="Genomic_DNA"/>
</dbReference>